<feature type="transmembrane region" description="Helical" evidence="1">
    <location>
        <begin position="6"/>
        <end position="24"/>
    </location>
</feature>
<dbReference type="EMBL" id="FPHH01000137">
    <property type="protein sequence ID" value="SFV70279.1"/>
    <property type="molecule type" value="Genomic_DNA"/>
</dbReference>
<evidence type="ECO:0000256" key="1">
    <source>
        <dbReference type="SAM" id="Phobius"/>
    </source>
</evidence>
<keyword evidence="1" id="KW-0472">Membrane</keyword>
<gene>
    <name evidence="2" type="ORF">MNB_SM-5-1394</name>
</gene>
<sequence>MNSFMDILMLIFFGLFMIFVFGGYHKTKFEQREKEKEKSMDKES</sequence>
<organism evidence="2">
    <name type="scientific">hydrothermal vent metagenome</name>
    <dbReference type="NCBI Taxonomy" id="652676"/>
    <lineage>
        <taxon>unclassified sequences</taxon>
        <taxon>metagenomes</taxon>
        <taxon>ecological metagenomes</taxon>
    </lineage>
</organism>
<evidence type="ECO:0000313" key="2">
    <source>
        <dbReference type="EMBL" id="SFV70279.1"/>
    </source>
</evidence>
<protein>
    <submittedName>
        <fullName evidence="2">Uncharacterized protein</fullName>
    </submittedName>
</protein>
<proteinExistence type="predicted"/>
<reference evidence="2" key="1">
    <citation type="submission" date="2016-10" db="EMBL/GenBank/DDBJ databases">
        <authorList>
            <person name="de Groot N.N."/>
        </authorList>
    </citation>
    <scope>NUCLEOTIDE SEQUENCE</scope>
</reference>
<name>A0A1W1CWX5_9ZZZZ</name>
<accession>A0A1W1CWX5</accession>
<keyword evidence="1" id="KW-1133">Transmembrane helix</keyword>
<keyword evidence="1" id="KW-0812">Transmembrane</keyword>
<dbReference type="AlphaFoldDB" id="A0A1W1CWX5"/>